<comment type="similarity">
    <text evidence="1">Belongs to the peptidase C56 family.</text>
</comment>
<dbReference type="OrthoDB" id="9792284at2"/>
<evidence type="ECO:0000313" key="4">
    <source>
        <dbReference type="Proteomes" id="UP000186406"/>
    </source>
</evidence>
<dbReference type="InterPro" id="IPR006286">
    <property type="entry name" value="C56_PfpI-like"/>
</dbReference>
<dbReference type="InterPro" id="IPR029062">
    <property type="entry name" value="Class_I_gatase-like"/>
</dbReference>
<organism evidence="3 4">
    <name type="scientific">Pseudoxanthobacter soli DSM 19599</name>
    <dbReference type="NCBI Taxonomy" id="1123029"/>
    <lineage>
        <taxon>Bacteria</taxon>
        <taxon>Pseudomonadati</taxon>
        <taxon>Pseudomonadota</taxon>
        <taxon>Alphaproteobacteria</taxon>
        <taxon>Hyphomicrobiales</taxon>
        <taxon>Segnochrobactraceae</taxon>
        <taxon>Pseudoxanthobacter</taxon>
    </lineage>
</organism>
<dbReference type="PROSITE" id="PS51276">
    <property type="entry name" value="PEPTIDASE_C56_PFPI"/>
    <property type="match status" value="1"/>
</dbReference>
<dbReference type="PANTHER" id="PTHR42733">
    <property type="entry name" value="DJ-1 PROTEIN"/>
    <property type="match status" value="1"/>
</dbReference>
<accession>A0A1M7ZLA5</accession>
<keyword evidence="3" id="KW-0378">Hydrolase</keyword>
<name>A0A1M7ZLA5_9HYPH</name>
<feature type="domain" description="DJ-1/PfpI" evidence="2">
    <location>
        <begin position="4"/>
        <end position="184"/>
    </location>
</feature>
<dbReference type="InterPro" id="IPR002818">
    <property type="entry name" value="DJ-1/PfpI"/>
</dbReference>
<reference evidence="3 4" key="1">
    <citation type="submission" date="2016-12" db="EMBL/GenBank/DDBJ databases">
        <authorList>
            <person name="Song W.-J."/>
            <person name="Kurnit D.M."/>
        </authorList>
    </citation>
    <scope>NUCLEOTIDE SEQUENCE [LARGE SCALE GENOMIC DNA]</scope>
    <source>
        <strain evidence="3 4">DSM 19599</strain>
    </source>
</reference>
<evidence type="ECO:0000256" key="1">
    <source>
        <dbReference type="ARBA" id="ARBA00008542"/>
    </source>
</evidence>
<dbReference type="Proteomes" id="UP000186406">
    <property type="component" value="Unassembled WGS sequence"/>
</dbReference>
<dbReference type="PANTHER" id="PTHR42733:SF2">
    <property type="entry name" value="DJ-1_THIJ_PFPI FAMILY PROTEIN"/>
    <property type="match status" value="1"/>
</dbReference>
<dbReference type="EMBL" id="FRXO01000004">
    <property type="protein sequence ID" value="SHO65668.1"/>
    <property type="molecule type" value="Genomic_DNA"/>
</dbReference>
<proteinExistence type="inferred from homology"/>
<dbReference type="GO" id="GO:0008233">
    <property type="term" value="F:peptidase activity"/>
    <property type="evidence" value="ECO:0007669"/>
    <property type="project" value="UniProtKB-KW"/>
</dbReference>
<keyword evidence="3" id="KW-0645">Protease</keyword>
<dbReference type="RefSeq" id="WP_073628736.1">
    <property type="nucleotide sequence ID" value="NZ_FRXO01000004.1"/>
</dbReference>
<dbReference type="CDD" id="cd03169">
    <property type="entry name" value="GATase1_PfpI_1"/>
    <property type="match status" value="1"/>
</dbReference>
<dbReference type="NCBIfam" id="TIGR01382">
    <property type="entry name" value="PfpI"/>
    <property type="match status" value="1"/>
</dbReference>
<dbReference type="Gene3D" id="3.40.50.880">
    <property type="match status" value="1"/>
</dbReference>
<dbReference type="GO" id="GO:0006508">
    <property type="term" value="P:proteolysis"/>
    <property type="evidence" value="ECO:0007669"/>
    <property type="project" value="UniProtKB-KW"/>
</dbReference>
<sequence>MAAKRILMIVGDFTEDYETMVPFQALLAVGHKVDAVCPGKKKGDWVATAIHDFEGQQTYSEKPGHRFTLNATFSDITLEDYDALVIPGGRAPEYLRLDAGVIAAVRHFFDAGKPVAAICHGPQLLAAAKVLEGRTCSAYPACRPEVELAGGTYADIAIDGAVTDGNLVTAPAWPAHPAWIGQFLTVLGTHIEHADKVLAAA</sequence>
<evidence type="ECO:0000313" key="3">
    <source>
        <dbReference type="EMBL" id="SHO65668.1"/>
    </source>
</evidence>
<dbReference type="SUPFAM" id="SSF52317">
    <property type="entry name" value="Class I glutamine amidotransferase-like"/>
    <property type="match status" value="1"/>
</dbReference>
<protein>
    <submittedName>
        <fullName evidence="3">Protease I</fullName>
    </submittedName>
</protein>
<gene>
    <name evidence="3" type="ORF">SAMN02745172_02313</name>
</gene>
<dbReference type="Pfam" id="PF01965">
    <property type="entry name" value="DJ-1_PfpI"/>
    <property type="match status" value="1"/>
</dbReference>
<keyword evidence="4" id="KW-1185">Reference proteome</keyword>
<dbReference type="STRING" id="1123029.SAMN02745172_02313"/>
<dbReference type="AlphaFoldDB" id="A0A1M7ZLA5"/>
<evidence type="ECO:0000259" key="2">
    <source>
        <dbReference type="Pfam" id="PF01965"/>
    </source>
</evidence>